<gene>
    <name evidence="2" type="ORF">NB231_03380</name>
</gene>
<organism evidence="2 3">
    <name type="scientific">Nitrococcus mobilis Nb-231</name>
    <dbReference type="NCBI Taxonomy" id="314278"/>
    <lineage>
        <taxon>Bacteria</taxon>
        <taxon>Pseudomonadati</taxon>
        <taxon>Pseudomonadota</taxon>
        <taxon>Gammaproteobacteria</taxon>
        <taxon>Chromatiales</taxon>
        <taxon>Ectothiorhodospiraceae</taxon>
        <taxon>Nitrococcus</taxon>
    </lineage>
</organism>
<evidence type="ECO:0000313" key="3">
    <source>
        <dbReference type="Proteomes" id="UP000003374"/>
    </source>
</evidence>
<evidence type="ECO:0000256" key="1">
    <source>
        <dbReference type="SAM" id="MobiDB-lite"/>
    </source>
</evidence>
<dbReference type="OrthoDB" id="9807426at2"/>
<sequence>MHDRGLLFQDGSPDSERSASRHLQIKATPGTGLKLSLVPVYPGCSACADDYGVVALDVRMRVRRSCATHSNRLAIRPHLKEFEEEIPVGEGPKLLLRPIRLEDAPALQKGFTRLTPKETRLRFLMPLKVLSHMMAAQFTQIDYDREMALVLADPGIASQTESYSVARIVTDPNNEQAEYTITVRHDIMGRG</sequence>
<dbReference type="RefSeq" id="WP_004999725.1">
    <property type="nucleotide sequence ID" value="NZ_CH672427.1"/>
</dbReference>
<dbReference type="eggNOG" id="COG1247">
    <property type="taxonomic scope" value="Bacteria"/>
</dbReference>
<keyword evidence="2" id="KW-0808">Transferase</keyword>
<dbReference type="AlphaFoldDB" id="A4BRB7"/>
<accession>A4BRB7</accession>
<dbReference type="HOGENOM" id="CLU_1420143_0_0_6"/>
<protein>
    <submittedName>
        <fullName evidence="2">N-acetyltransferase</fullName>
    </submittedName>
</protein>
<feature type="region of interest" description="Disordered" evidence="1">
    <location>
        <begin position="1"/>
        <end position="20"/>
    </location>
</feature>
<comment type="caution">
    <text evidence="2">The sequence shown here is derived from an EMBL/GenBank/DDBJ whole genome shotgun (WGS) entry which is preliminary data.</text>
</comment>
<reference evidence="2 3" key="1">
    <citation type="submission" date="2006-02" db="EMBL/GenBank/DDBJ databases">
        <authorList>
            <person name="Waterbury J."/>
            <person name="Ferriera S."/>
            <person name="Johnson J."/>
            <person name="Kravitz S."/>
            <person name="Halpern A."/>
            <person name="Remington K."/>
            <person name="Beeson K."/>
            <person name="Tran B."/>
            <person name="Rogers Y.-H."/>
            <person name="Friedman R."/>
            <person name="Venter J.C."/>
        </authorList>
    </citation>
    <scope>NUCLEOTIDE SEQUENCE [LARGE SCALE GENOMIC DNA]</scope>
    <source>
        <strain evidence="2 3">Nb-231</strain>
    </source>
</reference>
<name>A4BRB7_9GAMM</name>
<keyword evidence="3" id="KW-1185">Reference proteome</keyword>
<dbReference type="STRING" id="314278.NB231_03380"/>
<dbReference type="Gene3D" id="3.40.630.30">
    <property type="match status" value="1"/>
</dbReference>
<dbReference type="GO" id="GO:0016740">
    <property type="term" value="F:transferase activity"/>
    <property type="evidence" value="ECO:0007669"/>
    <property type="project" value="UniProtKB-KW"/>
</dbReference>
<dbReference type="Proteomes" id="UP000003374">
    <property type="component" value="Unassembled WGS sequence"/>
</dbReference>
<proteinExistence type="predicted"/>
<dbReference type="EMBL" id="AAOF01000006">
    <property type="protein sequence ID" value="EAR21739.1"/>
    <property type="molecule type" value="Genomic_DNA"/>
</dbReference>
<evidence type="ECO:0000313" key="2">
    <source>
        <dbReference type="EMBL" id="EAR21739.1"/>
    </source>
</evidence>